<sequence length="470" mass="53135">MINFINRLSIVIIIVFLQSLFNGVIAKEKRNKPNFIIILADDLGYGDVGFTGSTQIKTPHIDALASDGVTFTQGYVSSSVCAPSRAGLMTGRNQVSFGFDNNIPRGGLPQFKKEFKGLPVKEKTIADHLADLGYVNGLIGKWHLGDEEHFHPLKRGFHDVWTYPDGGHDYFRSEPDGKSYLAPLECNYKEPQAITYITDDKGDECVDFINRHKDEPFFLYASFNAPHTPMQAIEEDLKLYAYVKDKKRRTYCAMVHRLDVNVGRIIDKLKAHNIYDNTVIVFLSDNGGPCDSNASINAPFRGQKGILLEGGIRVPYVIKLSEKLQAGSVYNHPVSSLDLTPTFVSMAGGEIIAEDKMDGVNLLPYVKGENTEAPHADMKWRFTISACMREGEWKLVRLPDRLPMLYNLKEDVSEQNNVAAQNPDRVVRMLKELGDWDVTRPHVLFMEGPAWRKNQLSKYDKIYMLEQPRR</sequence>
<keyword evidence="4" id="KW-0106">Calcium</keyword>
<keyword evidence="3" id="KW-0378">Hydrolase</keyword>
<keyword evidence="2" id="KW-0479">Metal-binding</keyword>
<dbReference type="Proteomes" id="UP000605676">
    <property type="component" value="Unassembled WGS sequence"/>
</dbReference>
<dbReference type="InterPro" id="IPR000917">
    <property type="entry name" value="Sulfatase_N"/>
</dbReference>
<comment type="similarity">
    <text evidence="1">Belongs to the sulfatase family.</text>
</comment>
<dbReference type="RefSeq" id="WP_200467222.1">
    <property type="nucleotide sequence ID" value="NZ_JAENRR010000121.1"/>
</dbReference>
<evidence type="ECO:0000256" key="4">
    <source>
        <dbReference type="ARBA" id="ARBA00022837"/>
    </source>
</evidence>
<protein>
    <submittedName>
        <fullName evidence="6">Sulfatase-like hydrolase/transferase</fullName>
    </submittedName>
</protein>
<dbReference type="PROSITE" id="PS00523">
    <property type="entry name" value="SULFATASE_1"/>
    <property type="match status" value="1"/>
</dbReference>
<gene>
    <name evidence="6" type="ORF">JIV24_21925</name>
</gene>
<accession>A0ABS1HQS7</accession>
<dbReference type="PANTHER" id="PTHR42693:SF53">
    <property type="entry name" value="ENDO-4-O-SULFATASE"/>
    <property type="match status" value="1"/>
</dbReference>
<evidence type="ECO:0000313" key="7">
    <source>
        <dbReference type="Proteomes" id="UP000605676"/>
    </source>
</evidence>
<evidence type="ECO:0000259" key="5">
    <source>
        <dbReference type="Pfam" id="PF00884"/>
    </source>
</evidence>
<dbReference type="Gene3D" id="3.30.1120.10">
    <property type="match status" value="1"/>
</dbReference>
<dbReference type="InterPro" id="IPR050738">
    <property type="entry name" value="Sulfatase"/>
</dbReference>
<organism evidence="6 7">
    <name type="scientific">Carboxylicivirga marina</name>
    <dbReference type="NCBI Taxonomy" id="2800988"/>
    <lineage>
        <taxon>Bacteria</taxon>
        <taxon>Pseudomonadati</taxon>
        <taxon>Bacteroidota</taxon>
        <taxon>Bacteroidia</taxon>
        <taxon>Marinilabiliales</taxon>
        <taxon>Marinilabiliaceae</taxon>
        <taxon>Carboxylicivirga</taxon>
    </lineage>
</organism>
<dbReference type="InterPro" id="IPR024607">
    <property type="entry name" value="Sulfatase_CS"/>
</dbReference>
<dbReference type="InterPro" id="IPR017850">
    <property type="entry name" value="Alkaline_phosphatase_core_sf"/>
</dbReference>
<evidence type="ECO:0000256" key="1">
    <source>
        <dbReference type="ARBA" id="ARBA00008779"/>
    </source>
</evidence>
<dbReference type="EMBL" id="JAENRR010000121">
    <property type="protein sequence ID" value="MBK3520006.1"/>
    <property type="molecule type" value="Genomic_DNA"/>
</dbReference>
<dbReference type="SUPFAM" id="SSF53649">
    <property type="entry name" value="Alkaline phosphatase-like"/>
    <property type="match status" value="1"/>
</dbReference>
<proteinExistence type="inferred from homology"/>
<keyword evidence="7" id="KW-1185">Reference proteome</keyword>
<evidence type="ECO:0000256" key="3">
    <source>
        <dbReference type="ARBA" id="ARBA00022801"/>
    </source>
</evidence>
<dbReference type="Pfam" id="PF00884">
    <property type="entry name" value="Sulfatase"/>
    <property type="match status" value="1"/>
</dbReference>
<name>A0ABS1HQS7_9BACT</name>
<reference evidence="6 7" key="1">
    <citation type="submission" date="2021-01" db="EMBL/GenBank/DDBJ databases">
        <title>Carboxyliciviraga sp.nov., isolated from coastal sediments.</title>
        <authorList>
            <person name="Lu D."/>
            <person name="Zhang T."/>
        </authorList>
    </citation>
    <scope>NUCLEOTIDE SEQUENCE [LARGE SCALE GENOMIC DNA]</scope>
    <source>
        <strain evidence="6 7">N1Y132</strain>
    </source>
</reference>
<dbReference type="PANTHER" id="PTHR42693">
    <property type="entry name" value="ARYLSULFATASE FAMILY MEMBER"/>
    <property type="match status" value="1"/>
</dbReference>
<evidence type="ECO:0000313" key="6">
    <source>
        <dbReference type="EMBL" id="MBK3520006.1"/>
    </source>
</evidence>
<dbReference type="Gene3D" id="3.40.720.10">
    <property type="entry name" value="Alkaline Phosphatase, subunit A"/>
    <property type="match status" value="1"/>
</dbReference>
<feature type="domain" description="Sulfatase N-terminal" evidence="5">
    <location>
        <begin position="33"/>
        <end position="348"/>
    </location>
</feature>
<evidence type="ECO:0000256" key="2">
    <source>
        <dbReference type="ARBA" id="ARBA00022723"/>
    </source>
</evidence>
<comment type="caution">
    <text evidence="6">The sequence shown here is derived from an EMBL/GenBank/DDBJ whole genome shotgun (WGS) entry which is preliminary data.</text>
</comment>